<organism evidence="1 2">
    <name type="scientific">Pseudoalteromonas spongiae</name>
    <dbReference type="NCBI Taxonomy" id="298657"/>
    <lineage>
        <taxon>Bacteria</taxon>
        <taxon>Pseudomonadati</taxon>
        <taxon>Pseudomonadota</taxon>
        <taxon>Gammaproteobacteria</taxon>
        <taxon>Alteromonadales</taxon>
        <taxon>Pseudoalteromonadaceae</taxon>
        <taxon>Pseudoalteromonas</taxon>
    </lineage>
</organism>
<reference evidence="1 2" key="1">
    <citation type="submission" date="2023-12" db="EMBL/GenBank/DDBJ databases">
        <title>Friends and Foes: Symbiotic and Algicidal bacterial influence on Karenia brevis blooms.</title>
        <authorList>
            <person name="Fei C."/>
            <person name="Mohamed A.R."/>
            <person name="Booker A."/>
            <person name="Arshad M."/>
            <person name="Klass S."/>
            <person name="Ahn S."/>
            <person name="Gilbert P.M."/>
            <person name="Heil C.A."/>
            <person name="Martinez J.M."/>
            <person name="Amin S.A."/>
        </authorList>
    </citation>
    <scope>NUCLEOTIDE SEQUENCE [LARGE SCALE GENOMIC DNA]</scope>
    <source>
        <strain evidence="1 2">CE15</strain>
    </source>
</reference>
<dbReference type="Gene3D" id="3.40.50.300">
    <property type="entry name" value="P-loop containing nucleotide triphosphate hydrolases"/>
    <property type="match status" value="1"/>
</dbReference>
<evidence type="ECO:0000313" key="2">
    <source>
        <dbReference type="Proteomes" id="UP001382455"/>
    </source>
</evidence>
<dbReference type="EMBL" id="JBAWKS010000001">
    <property type="protein sequence ID" value="MEI4548874.1"/>
    <property type="molecule type" value="Genomic_DNA"/>
</dbReference>
<gene>
    <name evidence="1" type="ORF">WAE96_04000</name>
</gene>
<dbReference type="RefSeq" id="WP_336434675.1">
    <property type="nucleotide sequence ID" value="NZ_JBAWKS010000001.1"/>
</dbReference>
<proteinExistence type="predicted"/>
<protein>
    <submittedName>
        <fullName evidence="1">Sulfotransferase family protein</fullName>
    </submittedName>
</protein>
<dbReference type="Pfam" id="PF17784">
    <property type="entry name" value="Sulfotransfer_4"/>
    <property type="match status" value="2"/>
</dbReference>
<keyword evidence="2" id="KW-1185">Reference proteome</keyword>
<dbReference type="SUPFAM" id="SSF52540">
    <property type="entry name" value="P-loop containing nucleoside triphosphate hydrolases"/>
    <property type="match status" value="1"/>
</dbReference>
<comment type="caution">
    <text evidence="1">The sequence shown here is derived from an EMBL/GenBank/DDBJ whole genome shotgun (WGS) entry which is preliminary data.</text>
</comment>
<accession>A0ABU8EPI5</accession>
<dbReference type="PANTHER" id="PTHR36978">
    <property type="entry name" value="P-LOOP CONTAINING NUCLEOTIDE TRIPHOSPHATE HYDROLASE"/>
    <property type="match status" value="1"/>
</dbReference>
<dbReference type="Proteomes" id="UP001382455">
    <property type="component" value="Unassembled WGS sequence"/>
</dbReference>
<dbReference type="InterPro" id="IPR040632">
    <property type="entry name" value="Sulfotransfer_4"/>
</dbReference>
<sequence length="222" mass="25199">MILFSLSQLIRPLKRCLISSQKIFVLGLPRTGTTSVCAAALALGFKTAHTVYIQSTLDSAEFVADTPVFNDYEALLQQYPTAKFIYLERDLADWLSSIKVLLTRMADRLLTEHGGFFPSLKRCYGEVFNPLNKQTMLDDAHLTHCYLSHKAKVMDFLQRIDNQHLVINLSDDNSYQQFCSFLGKQEKEGFEQLNVNGKVTAWKQIKSPLKLDSTRNGKADLK</sequence>
<dbReference type="PANTHER" id="PTHR36978:SF4">
    <property type="entry name" value="P-LOOP CONTAINING NUCLEOSIDE TRIPHOSPHATE HYDROLASE PROTEIN"/>
    <property type="match status" value="1"/>
</dbReference>
<evidence type="ECO:0000313" key="1">
    <source>
        <dbReference type="EMBL" id="MEI4548874.1"/>
    </source>
</evidence>
<name>A0ABU8EPI5_9GAMM</name>
<dbReference type="InterPro" id="IPR027417">
    <property type="entry name" value="P-loop_NTPase"/>
</dbReference>